<evidence type="ECO:0000256" key="1">
    <source>
        <dbReference type="PIRSR" id="PIRSR605502-1"/>
    </source>
</evidence>
<organism evidence="2 3">
    <name type="scientific">Photobacterium aphoticum</name>
    <dbReference type="NCBI Taxonomy" id="754436"/>
    <lineage>
        <taxon>Bacteria</taxon>
        <taxon>Pseudomonadati</taxon>
        <taxon>Pseudomonadota</taxon>
        <taxon>Gammaproteobacteria</taxon>
        <taxon>Vibrionales</taxon>
        <taxon>Vibrionaceae</taxon>
        <taxon>Photobacterium</taxon>
    </lineage>
</organism>
<dbReference type="eggNOG" id="COG1397">
    <property type="taxonomic scope" value="Bacteria"/>
</dbReference>
<dbReference type="PANTHER" id="PTHR16222">
    <property type="entry name" value="ADP-RIBOSYLGLYCOHYDROLASE"/>
    <property type="match status" value="1"/>
</dbReference>
<dbReference type="Pfam" id="PF03747">
    <property type="entry name" value="ADP_ribosyl_GH"/>
    <property type="match status" value="1"/>
</dbReference>
<dbReference type="PANTHER" id="PTHR16222:SF12">
    <property type="entry name" value="ADP-RIBOSYLGLYCOHYDROLASE-RELATED"/>
    <property type="match status" value="1"/>
</dbReference>
<evidence type="ECO:0000313" key="2">
    <source>
        <dbReference type="EMBL" id="GAL03819.1"/>
    </source>
</evidence>
<feature type="binding site" evidence="1">
    <location>
        <position position="267"/>
    </location>
    <ligand>
        <name>Mg(2+)</name>
        <dbReference type="ChEBI" id="CHEBI:18420"/>
        <label>1</label>
    </ligand>
</feature>
<dbReference type="InterPro" id="IPR050792">
    <property type="entry name" value="ADP-ribosylglycohydrolase"/>
</dbReference>
<feature type="binding site" evidence="1">
    <location>
        <position position="58"/>
    </location>
    <ligand>
        <name>Mg(2+)</name>
        <dbReference type="ChEBI" id="CHEBI:18420"/>
        <label>1</label>
    </ligand>
</feature>
<dbReference type="EMBL" id="BBMN01000002">
    <property type="protein sequence ID" value="GAL03819.1"/>
    <property type="molecule type" value="Genomic_DNA"/>
</dbReference>
<keyword evidence="1" id="KW-0460">Magnesium</keyword>
<reference evidence="2 3" key="1">
    <citation type="journal article" date="2014" name="Genome Announc.">
        <title>Draft Genome Sequences of Two Vibrionaceae Species, Vibrio ponticus C121 and Photobacterium aphoticum C119, Isolated as Coral Reef Microbiota.</title>
        <authorList>
            <person name="Al-saari N."/>
            <person name="Meirelles P.M."/>
            <person name="Mino S."/>
            <person name="Suda W."/>
            <person name="Oshima K."/>
            <person name="Hattori M."/>
            <person name="Ohkuma M."/>
            <person name="Thompson F.L."/>
            <person name="Gomez-Gil B."/>
            <person name="Sawabe T."/>
            <person name="Sawabe T."/>
        </authorList>
    </citation>
    <scope>NUCLEOTIDE SEQUENCE [LARGE SCALE GENOMIC DNA]</scope>
    <source>
        <strain evidence="2 3">JCM 19237</strain>
    </source>
</reference>
<feature type="binding site" evidence="1">
    <location>
        <position position="57"/>
    </location>
    <ligand>
        <name>Mg(2+)</name>
        <dbReference type="ChEBI" id="CHEBI:18420"/>
        <label>1</label>
    </ligand>
</feature>
<dbReference type="Proteomes" id="UP000029227">
    <property type="component" value="Unassembled WGS sequence"/>
</dbReference>
<feature type="binding site" evidence="1">
    <location>
        <position position="59"/>
    </location>
    <ligand>
        <name>Mg(2+)</name>
        <dbReference type="ChEBI" id="CHEBI:18420"/>
        <label>1</label>
    </ligand>
</feature>
<keyword evidence="1" id="KW-0479">Metal-binding</keyword>
<gene>
    <name evidence="2" type="ORF">JCM19237_6713</name>
</gene>
<feature type="binding site" evidence="1">
    <location>
        <position position="270"/>
    </location>
    <ligand>
        <name>Mg(2+)</name>
        <dbReference type="ChEBI" id="CHEBI:18420"/>
        <label>1</label>
    </ligand>
</feature>
<dbReference type="SUPFAM" id="SSF101478">
    <property type="entry name" value="ADP-ribosylglycohydrolase"/>
    <property type="match status" value="1"/>
</dbReference>
<dbReference type="GO" id="GO:0016787">
    <property type="term" value="F:hydrolase activity"/>
    <property type="evidence" value="ECO:0007669"/>
    <property type="project" value="UniProtKB-KW"/>
</dbReference>
<dbReference type="InterPro" id="IPR005502">
    <property type="entry name" value="Ribosyl_crysJ1"/>
</dbReference>
<protein>
    <submittedName>
        <fullName evidence="2">ADP-ribosylglycohydrolase family protein</fullName>
    </submittedName>
</protein>
<dbReference type="InterPro" id="IPR036705">
    <property type="entry name" value="Ribosyl_crysJ1_sf"/>
</dbReference>
<keyword evidence="2" id="KW-0378">Hydrolase</keyword>
<feature type="binding site" evidence="1">
    <location>
        <position position="269"/>
    </location>
    <ligand>
        <name>Mg(2+)</name>
        <dbReference type="ChEBI" id="CHEBI:18420"/>
        <label>1</label>
    </ligand>
</feature>
<comment type="caution">
    <text evidence="2">The sequence shown here is derived from an EMBL/GenBank/DDBJ whole genome shotgun (WGS) entry which is preliminary data.</text>
</comment>
<dbReference type="InterPro" id="IPR045425">
    <property type="entry name" value="DUF6508"/>
</dbReference>
<dbReference type="STRING" id="754436.JCM19237_6713"/>
<name>A0A090QPS1_9GAMM</name>
<dbReference type="Gene3D" id="1.10.4080.10">
    <property type="entry name" value="ADP-ribosylation/Crystallin J1"/>
    <property type="match status" value="1"/>
</dbReference>
<dbReference type="AlphaFoldDB" id="A0A090QPS1"/>
<evidence type="ECO:0000313" key="3">
    <source>
        <dbReference type="Proteomes" id="UP000029227"/>
    </source>
</evidence>
<accession>A0A090QPS1</accession>
<comment type="cofactor">
    <cofactor evidence="1">
        <name>Mg(2+)</name>
        <dbReference type="ChEBI" id="CHEBI:18420"/>
    </cofactor>
    <text evidence="1">Binds 2 magnesium ions per subunit.</text>
</comment>
<proteinExistence type="predicted"/>
<dbReference type="Pfam" id="PF20118">
    <property type="entry name" value="DUF6508"/>
    <property type="match status" value="1"/>
</dbReference>
<sequence>METVKEFQISRATGALLGLAAGDALGTTLEFKPKDSYTALTDMVGGGPFNLEPGQWTDDTSMMLCLADSLIEKGGMDLNDQMQRYVRWYRHGENSCNGTCFDIGMTVQTALFSYESTGNPQSGSTSHFSAGNGSLMRVAPIALFFAHDNEQQAMQAAKLSSLTTHGEERCVQACEIMTLLIHRLLNSEHIADREVFLKTTLSDYLQLSKDCHPEVRAIAECQFFSKSRESIHGTGYVVASLEAALWCFVNSDSFEDGALLAANLGDDADTTAAIFGQLAGAYYGASAIPSKWQLKLAWESQISDTAMWLLQRPTNQQVKDFVSELSVHIERQDPADIALYSMAYEHDLMVTHIDYNAPFYVNDIDAFTDFEAWLHQASFRDCICWMIRLVRTERFWDGVIESNIRNGSVTRWLNNMHRLLSLHGE</sequence>
<dbReference type="GO" id="GO:0046872">
    <property type="term" value="F:metal ion binding"/>
    <property type="evidence" value="ECO:0007669"/>
    <property type="project" value="UniProtKB-KW"/>
</dbReference>